<feature type="transmembrane region" description="Helical" evidence="12">
    <location>
        <begin position="50"/>
        <end position="70"/>
    </location>
</feature>
<keyword evidence="9 12" id="KW-0472">Membrane</keyword>
<reference evidence="13" key="1">
    <citation type="journal article" date="2020" name="Nature">
        <title>Giant virus diversity and host interactions through global metagenomics.</title>
        <authorList>
            <person name="Schulz F."/>
            <person name="Roux S."/>
            <person name="Paez-Espino D."/>
            <person name="Jungbluth S."/>
            <person name="Walsh D.A."/>
            <person name="Denef V.J."/>
            <person name="McMahon K.D."/>
            <person name="Konstantinidis K.T."/>
            <person name="Eloe-Fadrosh E.A."/>
            <person name="Kyrpides N.C."/>
            <person name="Woyke T."/>
        </authorList>
    </citation>
    <scope>NUCLEOTIDE SEQUENCE</scope>
    <source>
        <strain evidence="13">GVMAG-M-3300021079-18</strain>
    </source>
</reference>
<evidence type="ECO:0000256" key="10">
    <source>
        <dbReference type="ARBA" id="ARBA00023209"/>
    </source>
</evidence>
<proteinExistence type="predicted"/>
<dbReference type="PANTHER" id="PTHR46382:SF1">
    <property type="entry name" value="PHOSPHATIDATE CYTIDYLYLTRANSFERASE"/>
    <property type="match status" value="1"/>
</dbReference>
<organism evidence="13">
    <name type="scientific">viral metagenome</name>
    <dbReference type="NCBI Taxonomy" id="1070528"/>
    <lineage>
        <taxon>unclassified sequences</taxon>
        <taxon>metagenomes</taxon>
        <taxon>organismal metagenomes</taxon>
    </lineage>
</organism>
<protein>
    <recommendedName>
        <fullName evidence="14">Phosphatidate cytidylyltransferase</fullName>
    </recommendedName>
</protein>
<dbReference type="GO" id="GO:0005886">
    <property type="term" value="C:plasma membrane"/>
    <property type="evidence" value="ECO:0007669"/>
    <property type="project" value="UniProtKB-SubCell"/>
</dbReference>
<feature type="transmembrane region" description="Helical" evidence="12">
    <location>
        <begin position="199"/>
        <end position="219"/>
    </location>
</feature>
<name>A0A6C0CGT9_9ZZZZ</name>
<feature type="transmembrane region" description="Helical" evidence="12">
    <location>
        <begin position="176"/>
        <end position="193"/>
    </location>
</feature>
<evidence type="ECO:0000256" key="8">
    <source>
        <dbReference type="ARBA" id="ARBA00023098"/>
    </source>
</evidence>
<keyword evidence="3" id="KW-0444">Lipid biosynthesis</keyword>
<dbReference type="Pfam" id="PF01148">
    <property type="entry name" value="CTP_transf_1"/>
    <property type="match status" value="1"/>
</dbReference>
<feature type="transmembrane region" description="Helical" evidence="12">
    <location>
        <begin position="82"/>
        <end position="100"/>
    </location>
</feature>
<evidence type="ECO:0000256" key="3">
    <source>
        <dbReference type="ARBA" id="ARBA00022516"/>
    </source>
</evidence>
<feature type="transmembrane region" description="Helical" evidence="12">
    <location>
        <begin position="16"/>
        <end position="38"/>
    </location>
</feature>
<evidence type="ECO:0000256" key="1">
    <source>
        <dbReference type="ARBA" id="ARBA00004651"/>
    </source>
</evidence>
<comment type="subcellular location">
    <subcellularLocation>
        <location evidence="1">Cell membrane</location>
        <topology evidence="1">Multi-pass membrane protein</topology>
    </subcellularLocation>
</comment>
<keyword evidence="5 12" id="KW-0812">Transmembrane</keyword>
<evidence type="ECO:0000256" key="12">
    <source>
        <dbReference type="SAM" id="Phobius"/>
    </source>
</evidence>
<dbReference type="AlphaFoldDB" id="A0A6C0CGT9"/>
<sequence>MVTFTDFWPRLKVTSFWIFVSLACFHSGPYIALVYWGGIHLVALYEMQTLLSVSLLSMIINMLTSCLIFLGLSASHFGFPQVNVEVMLPLAFIPFVCALIDSRGNFWSTCVTGISFIWITIPCYLCYRLNLLNVNFMMAFLTVTWITDFGCYMAGHMFGRTPLLERISPKKTIEGSIGGAIVTFVVAHIISHYNSYVGWTDWMVIAFIAVVFGQLGDLFESMFKRALQVKDSGSLIGRSGGLMDRFDSVFFSVVFVNAYLAL</sequence>
<evidence type="ECO:0000256" key="9">
    <source>
        <dbReference type="ARBA" id="ARBA00023136"/>
    </source>
</evidence>
<evidence type="ECO:0000256" key="7">
    <source>
        <dbReference type="ARBA" id="ARBA00022989"/>
    </source>
</evidence>
<evidence type="ECO:0000256" key="6">
    <source>
        <dbReference type="ARBA" id="ARBA00022695"/>
    </source>
</evidence>
<feature type="transmembrane region" description="Helical" evidence="12">
    <location>
        <begin position="136"/>
        <end position="155"/>
    </location>
</feature>
<feature type="transmembrane region" description="Helical" evidence="12">
    <location>
        <begin position="107"/>
        <end position="130"/>
    </location>
</feature>
<keyword evidence="7 12" id="KW-1133">Transmembrane helix</keyword>
<evidence type="ECO:0000313" key="13">
    <source>
        <dbReference type="EMBL" id="QHT03477.1"/>
    </source>
</evidence>
<evidence type="ECO:0000256" key="5">
    <source>
        <dbReference type="ARBA" id="ARBA00022692"/>
    </source>
</evidence>
<evidence type="ECO:0000256" key="11">
    <source>
        <dbReference type="ARBA" id="ARBA00023264"/>
    </source>
</evidence>
<keyword evidence="11" id="KW-1208">Phospholipid metabolism</keyword>
<keyword evidence="2" id="KW-1003">Cell membrane</keyword>
<dbReference type="GO" id="GO:0004605">
    <property type="term" value="F:phosphatidate cytidylyltransferase activity"/>
    <property type="evidence" value="ECO:0007669"/>
    <property type="project" value="TreeGrafter"/>
</dbReference>
<dbReference type="EMBL" id="MN739412">
    <property type="protein sequence ID" value="QHT03477.1"/>
    <property type="molecule type" value="Genomic_DNA"/>
</dbReference>
<keyword evidence="8" id="KW-0443">Lipid metabolism</keyword>
<keyword evidence="6" id="KW-0548">Nucleotidyltransferase</keyword>
<accession>A0A6C0CGT9</accession>
<dbReference type="GO" id="GO:0016024">
    <property type="term" value="P:CDP-diacylglycerol biosynthetic process"/>
    <property type="evidence" value="ECO:0007669"/>
    <property type="project" value="TreeGrafter"/>
</dbReference>
<evidence type="ECO:0008006" key="14">
    <source>
        <dbReference type="Google" id="ProtNLM"/>
    </source>
</evidence>
<dbReference type="PANTHER" id="PTHR46382">
    <property type="entry name" value="PHOSPHATIDATE CYTIDYLYLTRANSFERASE"/>
    <property type="match status" value="1"/>
</dbReference>
<keyword evidence="4" id="KW-0808">Transferase</keyword>
<keyword evidence="10" id="KW-0594">Phospholipid biosynthesis</keyword>
<evidence type="ECO:0000256" key="2">
    <source>
        <dbReference type="ARBA" id="ARBA00022475"/>
    </source>
</evidence>
<evidence type="ECO:0000256" key="4">
    <source>
        <dbReference type="ARBA" id="ARBA00022679"/>
    </source>
</evidence>